<sequence length="93" mass="10136">MGQWCLHRAELWEDIRPPPRLWSLPFDGEIEGRAPRNLLLVGGHADHERVPPAPPRHGDRHPREGDAPGGGGGSGDTEGAGRRCHQWGGGRGR</sequence>
<evidence type="ECO:0000256" key="1">
    <source>
        <dbReference type="SAM" id="MobiDB-lite"/>
    </source>
</evidence>
<protein>
    <submittedName>
        <fullName evidence="2">Uncharacterized protein</fullName>
    </submittedName>
</protein>
<name>A0A0A9GBG2_ARUDO</name>
<accession>A0A0A9GBG2</accession>
<reference evidence="2" key="2">
    <citation type="journal article" date="2015" name="Data Brief">
        <title>Shoot transcriptome of the giant reed, Arundo donax.</title>
        <authorList>
            <person name="Barrero R.A."/>
            <person name="Guerrero F.D."/>
            <person name="Moolhuijzen P."/>
            <person name="Goolsby J.A."/>
            <person name="Tidwell J."/>
            <person name="Bellgard S.E."/>
            <person name="Bellgard M.I."/>
        </authorList>
    </citation>
    <scope>NUCLEOTIDE SEQUENCE</scope>
    <source>
        <tissue evidence="2">Shoot tissue taken approximately 20 cm above the soil surface</tissue>
    </source>
</reference>
<dbReference type="EMBL" id="GBRH01176069">
    <property type="protein sequence ID" value="JAE21827.1"/>
    <property type="molecule type" value="Transcribed_RNA"/>
</dbReference>
<dbReference type="AlphaFoldDB" id="A0A0A9GBG2"/>
<proteinExistence type="predicted"/>
<organism evidence="2">
    <name type="scientific">Arundo donax</name>
    <name type="common">Giant reed</name>
    <name type="synonym">Donax arundinaceus</name>
    <dbReference type="NCBI Taxonomy" id="35708"/>
    <lineage>
        <taxon>Eukaryota</taxon>
        <taxon>Viridiplantae</taxon>
        <taxon>Streptophyta</taxon>
        <taxon>Embryophyta</taxon>
        <taxon>Tracheophyta</taxon>
        <taxon>Spermatophyta</taxon>
        <taxon>Magnoliopsida</taxon>
        <taxon>Liliopsida</taxon>
        <taxon>Poales</taxon>
        <taxon>Poaceae</taxon>
        <taxon>PACMAD clade</taxon>
        <taxon>Arundinoideae</taxon>
        <taxon>Arundineae</taxon>
        <taxon>Arundo</taxon>
    </lineage>
</organism>
<evidence type="ECO:0000313" key="2">
    <source>
        <dbReference type="EMBL" id="JAE21827.1"/>
    </source>
</evidence>
<reference evidence="2" key="1">
    <citation type="submission" date="2014-09" db="EMBL/GenBank/DDBJ databases">
        <authorList>
            <person name="Magalhaes I.L.F."/>
            <person name="Oliveira U."/>
            <person name="Santos F.R."/>
            <person name="Vidigal T.H.D.A."/>
            <person name="Brescovit A.D."/>
            <person name="Santos A.J."/>
        </authorList>
    </citation>
    <scope>NUCLEOTIDE SEQUENCE</scope>
    <source>
        <tissue evidence="2">Shoot tissue taken approximately 20 cm above the soil surface</tissue>
    </source>
</reference>
<feature type="compositionally biased region" description="Gly residues" evidence="1">
    <location>
        <begin position="67"/>
        <end position="78"/>
    </location>
</feature>
<feature type="region of interest" description="Disordered" evidence="1">
    <location>
        <begin position="41"/>
        <end position="93"/>
    </location>
</feature>